<dbReference type="Pfam" id="PF01593">
    <property type="entry name" value="Amino_oxidase"/>
    <property type="match status" value="1"/>
</dbReference>
<name>A0A6I1MKI9_9CLOT</name>
<keyword evidence="4" id="KW-0521">NADP</keyword>
<comment type="caution">
    <text evidence="7">The sequence shown here is derived from an EMBL/GenBank/DDBJ whole genome shotgun (WGS) entry which is preliminary data.</text>
</comment>
<keyword evidence="2" id="KW-0732">Signal</keyword>
<dbReference type="InterPro" id="IPR036188">
    <property type="entry name" value="FAD/NAD-bd_sf"/>
</dbReference>
<dbReference type="Proteomes" id="UP000430345">
    <property type="component" value="Unassembled WGS sequence"/>
</dbReference>
<dbReference type="EMBL" id="WHJC01000030">
    <property type="protein sequence ID" value="MPQ42958.1"/>
    <property type="molecule type" value="Genomic_DNA"/>
</dbReference>
<evidence type="ECO:0000313" key="7">
    <source>
        <dbReference type="EMBL" id="MPQ42958.1"/>
    </source>
</evidence>
<dbReference type="RefSeq" id="WP_152888048.1">
    <property type="nucleotide sequence ID" value="NZ_WHJC01000030.1"/>
</dbReference>
<evidence type="ECO:0000256" key="2">
    <source>
        <dbReference type="ARBA" id="ARBA00022729"/>
    </source>
</evidence>
<reference evidence="7 8" key="1">
    <citation type="submission" date="2019-10" db="EMBL/GenBank/DDBJ databases">
        <title>The Genome Sequence of Clostridium tarantellae Isolated from Fish Brain.</title>
        <authorList>
            <person name="Bano L."/>
            <person name="Kiel M."/>
            <person name="Sales G."/>
            <person name="Doxey A.C."/>
            <person name="Mansfield M.J."/>
            <person name="Schiavone M."/>
            <person name="Rossetto O."/>
            <person name="Pirazzini M."/>
            <person name="Dobrindt U."/>
            <person name="Montecucco C."/>
        </authorList>
    </citation>
    <scope>NUCLEOTIDE SEQUENCE [LARGE SCALE GENOMIC DNA]</scope>
    <source>
        <strain evidence="7 8">DSM 3997</strain>
    </source>
</reference>
<evidence type="ECO:0000256" key="3">
    <source>
        <dbReference type="ARBA" id="ARBA00022827"/>
    </source>
</evidence>
<evidence type="ECO:0000313" key="8">
    <source>
        <dbReference type="Proteomes" id="UP000430345"/>
    </source>
</evidence>
<dbReference type="Gene3D" id="3.50.50.60">
    <property type="entry name" value="FAD/NAD(P)-binding domain"/>
    <property type="match status" value="2"/>
</dbReference>
<dbReference type="InterPro" id="IPR052206">
    <property type="entry name" value="Retinol_saturase"/>
</dbReference>
<keyword evidence="1" id="KW-0285">Flavoprotein</keyword>
<organism evidence="7 8">
    <name type="scientific">Clostridium tarantellae</name>
    <dbReference type="NCBI Taxonomy" id="39493"/>
    <lineage>
        <taxon>Bacteria</taxon>
        <taxon>Bacillati</taxon>
        <taxon>Bacillota</taxon>
        <taxon>Clostridia</taxon>
        <taxon>Eubacteriales</taxon>
        <taxon>Clostridiaceae</taxon>
        <taxon>Clostridium</taxon>
    </lineage>
</organism>
<dbReference type="PANTHER" id="PTHR46091">
    <property type="entry name" value="BLR7054 PROTEIN"/>
    <property type="match status" value="1"/>
</dbReference>
<evidence type="ECO:0000259" key="6">
    <source>
        <dbReference type="Pfam" id="PF01593"/>
    </source>
</evidence>
<proteinExistence type="predicted"/>
<evidence type="ECO:0000256" key="5">
    <source>
        <dbReference type="ARBA" id="ARBA00023027"/>
    </source>
</evidence>
<keyword evidence="3" id="KW-0274">FAD</keyword>
<keyword evidence="5" id="KW-0520">NAD</keyword>
<dbReference type="PANTHER" id="PTHR46091:SF3">
    <property type="entry name" value="AMINE OXIDASE DOMAIN-CONTAINING PROTEIN"/>
    <property type="match status" value="1"/>
</dbReference>
<dbReference type="SUPFAM" id="SSF51905">
    <property type="entry name" value="FAD/NAD(P)-binding domain"/>
    <property type="match status" value="1"/>
</dbReference>
<evidence type="ECO:0000256" key="4">
    <source>
        <dbReference type="ARBA" id="ARBA00022857"/>
    </source>
</evidence>
<sequence length="496" mass="56391">MDFDVIVIGSGLGGLTAASRLAILGYNVGVFEQHFIPGGYATNFKRKNYNFDVSLHGIGGLEKGGSVYNILSACGVMQKIKPLKNKEAYSVKFNKDIYDIPNNKDEYKEFLISKFPLEKIKIEKLFNAIGRFSNGFNRFILEQDKSIFNVMHKDVLLFIKWSGKTTYEVIKEYIDNDDFIKLFTANWSYYGLPPKELSALYFFIPWISYHVHGKYYIQGGAQALTNAFVEVIKNNNGLVYLKSMVQKILTDGEKVNGIRLNNGDEFKAKWIISNVNPINTYKMLPKDFLSNSEMDKINNSKIGCTLSQLYLGLDCNPKDIGIEKEEIFFLGKVSPQEDYELALKNNYEEAGFLLTNYNAMDSTLNDDKNGVITMTYIDNYDYWSKNKEDYLKQKENVTARMIKRLGKYYKGISKHIVIAELGTPRTMEKYTKNPLGAVYGYAQYVDQAGKHRLKKETSVKNLSLVSAWTNPGGGYEGVMSGGIVEAQRISKHLEKN</sequence>
<protein>
    <submittedName>
        <fullName evidence="7">NAD(P)-binding protein</fullName>
    </submittedName>
</protein>
<feature type="domain" description="Amine oxidase" evidence="6">
    <location>
        <begin position="12"/>
        <end position="489"/>
    </location>
</feature>
<accession>A0A6I1MKI9</accession>
<dbReference type="AlphaFoldDB" id="A0A6I1MKI9"/>
<dbReference type="InterPro" id="IPR002937">
    <property type="entry name" value="Amino_oxidase"/>
</dbReference>
<dbReference type="GO" id="GO:0016491">
    <property type="term" value="F:oxidoreductase activity"/>
    <property type="evidence" value="ECO:0007669"/>
    <property type="project" value="InterPro"/>
</dbReference>
<evidence type="ECO:0000256" key="1">
    <source>
        <dbReference type="ARBA" id="ARBA00022630"/>
    </source>
</evidence>
<gene>
    <name evidence="7" type="ORF">GBZ86_04200</name>
</gene>
<dbReference type="OrthoDB" id="9814556at2"/>
<keyword evidence="8" id="KW-1185">Reference proteome</keyword>